<keyword evidence="2" id="KW-1185">Reference proteome</keyword>
<reference evidence="1 2" key="2">
    <citation type="journal article" date="2011" name="J. Bacteriol.">
        <title>Genome Sequence of Kosmotoga olearia Strain TBF 19.5.1, a Thermophilic Bacterium with a Wide Growth Temperature Range, Isolated from the Troll B Oil Platform in the North Sea.</title>
        <authorList>
            <person name="Swithers K.S."/>
            <person name="Dipippo J.L."/>
            <person name="Bruce D.C."/>
            <person name="Detter C."/>
            <person name="Tapia R."/>
            <person name="Han S."/>
            <person name="Goodwin L.A."/>
            <person name="Han J."/>
            <person name="Woyke T."/>
            <person name="Pitluck S."/>
            <person name="Pennacchio L."/>
            <person name="Nolan M."/>
            <person name="Mikhailova N."/>
            <person name="Land M.L."/>
            <person name="Nesbo C.L."/>
            <person name="Gogarten J.P."/>
            <person name="Noll K.M."/>
        </authorList>
    </citation>
    <scope>NUCLEOTIDE SEQUENCE [LARGE SCALE GENOMIC DNA]</scope>
    <source>
        <strain evidence="2">ATCC BAA-1733 / DSM 21960 / TBF 19.5.1</strain>
    </source>
</reference>
<evidence type="ECO:0008006" key="3">
    <source>
        <dbReference type="Google" id="ProtNLM"/>
    </source>
</evidence>
<dbReference type="STRING" id="521045.Kole_1728"/>
<dbReference type="HOGENOM" id="CLU_616492_0_0_0"/>
<dbReference type="OrthoDB" id="39918at2"/>
<dbReference type="AlphaFoldDB" id="C5CFR6"/>
<dbReference type="Proteomes" id="UP000002382">
    <property type="component" value="Chromosome"/>
</dbReference>
<dbReference type="EMBL" id="CP001634">
    <property type="protein sequence ID" value="ACR80414.1"/>
    <property type="molecule type" value="Genomic_DNA"/>
</dbReference>
<evidence type="ECO:0000313" key="2">
    <source>
        <dbReference type="Proteomes" id="UP000002382"/>
    </source>
</evidence>
<protein>
    <recommendedName>
        <fullName evidence="3">DUF3352 domain-containing protein</fullName>
    </recommendedName>
</protein>
<organism evidence="1 2">
    <name type="scientific">Kosmotoga olearia (strain ATCC BAA-1733 / DSM 21960 / TBF 19.5.1)</name>
    <dbReference type="NCBI Taxonomy" id="521045"/>
    <lineage>
        <taxon>Bacteria</taxon>
        <taxon>Thermotogati</taxon>
        <taxon>Thermotogota</taxon>
        <taxon>Thermotogae</taxon>
        <taxon>Kosmotogales</taxon>
        <taxon>Kosmotogaceae</taxon>
        <taxon>Kosmotoga</taxon>
    </lineage>
</organism>
<evidence type="ECO:0000313" key="1">
    <source>
        <dbReference type="EMBL" id="ACR80414.1"/>
    </source>
</evidence>
<name>C5CFR6_KOSOT</name>
<dbReference type="RefSeq" id="WP_015869058.1">
    <property type="nucleotide sequence ID" value="NC_012785.1"/>
</dbReference>
<accession>C5CFR6</accession>
<gene>
    <name evidence="1" type="ordered locus">Kole_1728</name>
</gene>
<proteinExistence type="predicted"/>
<reference evidence="1 2" key="1">
    <citation type="submission" date="2009-06" db="EMBL/GenBank/DDBJ databases">
        <title>Complete sequence of Thermotogales bacterium TBF 19.5.1.</title>
        <authorList>
            <consortium name="US DOE Joint Genome Institute"/>
            <person name="Lucas S."/>
            <person name="Copeland A."/>
            <person name="Lapidus A."/>
            <person name="Glavina del Rio T."/>
            <person name="Tice H."/>
            <person name="Bruce D."/>
            <person name="Goodwin L."/>
            <person name="Pitluck S."/>
            <person name="Chertkov O."/>
            <person name="Brettin T."/>
            <person name="Detter J.C."/>
            <person name="Han C."/>
            <person name="Schmutz J."/>
            <person name="Larimer F."/>
            <person name="Land M."/>
            <person name="Hauser L."/>
            <person name="Kyrpides N."/>
            <person name="Ovchinnikova G."/>
            <person name="Noll K."/>
        </authorList>
    </citation>
    <scope>NUCLEOTIDE SEQUENCE [LARGE SCALE GENOMIC DNA]</scope>
    <source>
        <strain evidence="2">ATCC BAA-1733 / DSM 21960 / TBF 19.5.1</strain>
    </source>
</reference>
<sequence length="443" mass="49240">MRKTIFLVSFLLVIVASFAGILELAPMLPSDSQMIIVVENLPGSYAQFKKLTLGDSLLNQLALEQTISQQIELVAYNNGVDPSSVYAALSGDLAIASWATSENEYKMIIILGPINNPKSVASALKKVLDFFLPFEFEILVDSNYLFIGNVTEYANLKKGISVDALTGDLEPGISYLYMRNTDILSRMSFRYSDNLLLGQGYTIPLSDKAKEQVKTLFSGMSINDLEELPHLPLAGFMFRANDLPEAEELLSTQLNFSLMSEKLGISQDILKSISRNLTGTILVDIDLPMEELFNNLFAAQQSNGNANTAPTLPVKTISRIGYMGTLEEVKNALSAKEVDVTINEDVLKTDKNVFIWKNNRWLYTSNLDKSEAYSALDNSTPYTQSSLYQSFLKLMAKDRFLTFFMDTGYILSALFGTEIQSGIMSAAWYSDVNTRIEGLMVIK</sequence>
<dbReference type="eggNOG" id="ENOG503492R">
    <property type="taxonomic scope" value="Bacteria"/>
</dbReference>
<dbReference type="KEGG" id="kol:Kole_1728"/>